<evidence type="ECO:0000256" key="14">
    <source>
        <dbReference type="ARBA" id="ARBA00025094"/>
    </source>
</evidence>
<keyword evidence="9 17" id="KW-0274">FAD</keyword>
<organism evidence="20 21">
    <name type="scientific">Aeromonas schubertii</name>
    <dbReference type="NCBI Taxonomy" id="652"/>
    <lineage>
        <taxon>Bacteria</taxon>
        <taxon>Pseudomonadati</taxon>
        <taxon>Pseudomonadota</taxon>
        <taxon>Gammaproteobacteria</taxon>
        <taxon>Aeromonadales</taxon>
        <taxon>Aeromonadaceae</taxon>
        <taxon>Aeromonas</taxon>
    </lineage>
</organism>
<dbReference type="PANTHER" id="PTHR43396:SF3">
    <property type="entry name" value="FLAVOHEMOPROTEIN"/>
    <property type="match status" value="1"/>
</dbReference>
<keyword evidence="7 17" id="KW-0285">Flavoprotein</keyword>
<dbReference type="GO" id="GO:0071500">
    <property type="term" value="P:cellular response to nitrosative stress"/>
    <property type="evidence" value="ECO:0007669"/>
    <property type="project" value="TreeGrafter"/>
</dbReference>
<dbReference type="GO" id="GO:0046872">
    <property type="term" value="F:metal ion binding"/>
    <property type="evidence" value="ECO:0007669"/>
    <property type="project" value="UniProtKB-KW"/>
</dbReference>
<evidence type="ECO:0000256" key="6">
    <source>
        <dbReference type="ARBA" id="ARBA00022621"/>
    </source>
</evidence>
<comment type="cofactor">
    <cofactor evidence="17">
        <name>heme b</name>
        <dbReference type="ChEBI" id="CHEBI:60344"/>
    </cofactor>
    <text evidence="17">Binds 1 heme b (iron(II)-protoporphyrin IX) group per subunit.</text>
</comment>
<dbReference type="CDD" id="cd14776">
    <property type="entry name" value="HmpEc-globin-like"/>
    <property type="match status" value="1"/>
</dbReference>
<dbReference type="InterPro" id="IPR017938">
    <property type="entry name" value="Riboflavin_synthase-like_b-brl"/>
</dbReference>
<dbReference type="SUPFAM" id="SSF52343">
    <property type="entry name" value="Ferredoxin reductase-like, C-terminal NADP-linked domain"/>
    <property type="match status" value="1"/>
</dbReference>
<feature type="active site" description="Charge relay system" evidence="17">
    <location>
        <position position="137"/>
    </location>
</feature>
<feature type="domain" description="Globin" evidence="18">
    <location>
        <begin position="1"/>
        <end position="138"/>
    </location>
</feature>
<keyword evidence="13 17" id="KW-0520">NAD</keyword>
<dbReference type="Gene3D" id="3.40.50.80">
    <property type="entry name" value="Nucleotide-binding domain of ferredoxin-NADP reductase (FNR) module"/>
    <property type="match status" value="1"/>
</dbReference>
<dbReference type="GO" id="GO:0009636">
    <property type="term" value="P:response to toxic substance"/>
    <property type="evidence" value="ECO:0007669"/>
    <property type="project" value="UniProtKB-KW"/>
</dbReference>
<sequence length="395" mass="43826">MLDQQTIATIKSTIPLLESAGPALTRHFYQRMFTHNPELKDVFNLAHQHSGGQPVALFNAVAAYARHIDNLAALTGAVERIAHKHTGFLIKPEQYHIVGSHLLATLKELGGEAVTDEILAAWEKAYGLLASIFIGREEQIYAEREEATGGWRGTRPFVIRQKRIESDLITSFVLEPKDGESVVDFIPGQYLSLQLSHPDLAHTEIRQYSLSDAPNGRSYRICVKREVGGQVSNLLHDRLEEGDELAVIPPAGDFFLNATTNTPIVLLSGGVGLTPMLAMLNQLIVTGHPGEVRWLHACEHGGLHAFADDIAGKAARLPNLEARTWYRQPRAGDEGKFDFAGQLDLEQVNELLPAGAHYYFCGPEGFMREVKRQLSERGVEEGRLHYEFFGPHQSL</sequence>
<dbReference type="GO" id="GO:0008941">
    <property type="term" value="F:nitric oxide dioxygenase NAD(P)H activity"/>
    <property type="evidence" value="ECO:0007669"/>
    <property type="project" value="UniProtKB-UniRule"/>
</dbReference>
<dbReference type="GO" id="GO:0071949">
    <property type="term" value="F:FAD binding"/>
    <property type="evidence" value="ECO:0007669"/>
    <property type="project" value="InterPro"/>
</dbReference>
<dbReference type="FunFam" id="2.40.30.10:FF:000034">
    <property type="entry name" value="Flavohemoprotein"/>
    <property type="match status" value="1"/>
</dbReference>
<dbReference type="InterPro" id="IPR001433">
    <property type="entry name" value="OxRdtase_FAD/NAD-bd"/>
</dbReference>
<dbReference type="InterPro" id="IPR000971">
    <property type="entry name" value="Globin"/>
</dbReference>
<dbReference type="SUPFAM" id="SSF63380">
    <property type="entry name" value="Riboflavin synthase domain-like"/>
    <property type="match status" value="1"/>
</dbReference>
<evidence type="ECO:0000256" key="4">
    <source>
        <dbReference type="ARBA" id="ARBA00022575"/>
    </source>
</evidence>
<dbReference type="Pfam" id="PF00042">
    <property type="entry name" value="Globin"/>
    <property type="match status" value="1"/>
</dbReference>
<evidence type="ECO:0000259" key="18">
    <source>
        <dbReference type="PROSITE" id="PS01033"/>
    </source>
</evidence>
<dbReference type="InterPro" id="IPR039261">
    <property type="entry name" value="FNR_nucleotide-bd"/>
</dbReference>
<gene>
    <name evidence="17 20" type="primary">hmp</name>
    <name evidence="20" type="ORF">WL1483_1155</name>
</gene>
<name>A0A0S2SFV2_9GAMM</name>
<keyword evidence="12 17" id="KW-0408">Iron</keyword>
<evidence type="ECO:0000256" key="11">
    <source>
        <dbReference type="ARBA" id="ARBA00023002"/>
    </source>
</evidence>
<keyword evidence="3 17" id="KW-0813">Transport</keyword>
<dbReference type="HAMAP" id="MF_01252">
    <property type="entry name" value="Hmp"/>
    <property type="match status" value="1"/>
</dbReference>
<dbReference type="InterPro" id="IPR009050">
    <property type="entry name" value="Globin-like_sf"/>
</dbReference>
<keyword evidence="4 17" id="KW-0216">Detoxification</keyword>
<reference evidence="21" key="1">
    <citation type="submission" date="2015-10" db="EMBL/GenBank/DDBJ databases">
        <title>Complete Genome Sequence of Aeromonas schubertii strain WL1483.</title>
        <authorList>
            <person name="Liu L."/>
        </authorList>
    </citation>
    <scope>NUCLEOTIDE SEQUENCE [LARGE SCALE GENOMIC DNA]</scope>
    <source>
        <strain evidence="21">WL1483</strain>
    </source>
</reference>
<feature type="active site" description="Charge relay system" evidence="17">
    <location>
        <position position="95"/>
    </location>
</feature>
<accession>A0A0S2SFV2</accession>
<evidence type="ECO:0000256" key="17">
    <source>
        <dbReference type="HAMAP-Rule" id="MF_01252"/>
    </source>
</evidence>
<comment type="similarity">
    <text evidence="2 17">Belongs to the globin family. Two-domain flavohemoproteins subfamily.</text>
</comment>
<dbReference type="EC" id="1.14.12.17" evidence="17"/>
<feature type="binding site" evidence="17">
    <location>
        <begin position="270"/>
        <end position="275"/>
    </location>
    <ligand>
        <name>NADP(+)</name>
        <dbReference type="ChEBI" id="CHEBI:58349"/>
    </ligand>
</feature>
<evidence type="ECO:0000313" key="20">
    <source>
        <dbReference type="EMBL" id="ALP40574.1"/>
    </source>
</evidence>
<dbReference type="InterPro" id="IPR012292">
    <property type="entry name" value="Globin/Proto"/>
</dbReference>
<dbReference type="GO" id="GO:0019825">
    <property type="term" value="F:oxygen binding"/>
    <property type="evidence" value="ECO:0007669"/>
    <property type="project" value="InterPro"/>
</dbReference>
<evidence type="ECO:0000313" key="21">
    <source>
        <dbReference type="Proteomes" id="UP000058114"/>
    </source>
</evidence>
<feature type="binding site" evidence="17">
    <location>
        <begin position="388"/>
        <end position="391"/>
    </location>
    <ligand>
        <name>FAD</name>
        <dbReference type="ChEBI" id="CHEBI:57692"/>
    </ligand>
</feature>
<evidence type="ECO:0000256" key="12">
    <source>
        <dbReference type="ARBA" id="ARBA00023004"/>
    </source>
</evidence>
<dbReference type="GO" id="GO:0020037">
    <property type="term" value="F:heme binding"/>
    <property type="evidence" value="ECO:0007669"/>
    <property type="project" value="InterPro"/>
</dbReference>
<feature type="site" description="Influences the redox potential of the prosthetic heme and FAD groups" evidence="17">
    <location>
        <position position="84"/>
    </location>
</feature>
<evidence type="ECO:0000256" key="16">
    <source>
        <dbReference type="ARBA" id="ARBA00049433"/>
    </source>
</evidence>
<comment type="function">
    <text evidence="14 17">Is involved in NO detoxification in an aerobic process, termed nitric oxide dioxygenase (NOD) reaction that utilizes O(2) and NAD(P)H to convert NO to nitrate, which protects the bacterium from various noxious nitrogen compounds. Therefore, plays a central role in the inducible response to nitrosative stress.</text>
</comment>
<dbReference type="EMBL" id="CP013067">
    <property type="protein sequence ID" value="ALP40574.1"/>
    <property type="molecule type" value="Genomic_DNA"/>
</dbReference>
<comment type="similarity">
    <text evidence="1 17">In the C-terminal section; belongs to the flavoprotein pyridine nucleotide cytochrome reductase family.</text>
</comment>
<comment type="domain">
    <text evidence="17">Consists of two distinct domains; an N-terminal heme-containing oxygen-binding domain and a C-terminal reductase domain with binding sites for FAD and NAD(P)H.</text>
</comment>
<evidence type="ECO:0000256" key="10">
    <source>
        <dbReference type="ARBA" id="ARBA00022857"/>
    </source>
</evidence>
<evidence type="ECO:0000256" key="15">
    <source>
        <dbReference type="ARBA" id="ARBA00048649"/>
    </source>
</evidence>
<dbReference type="Pfam" id="PF00970">
    <property type="entry name" value="FAD_binding_6"/>
    <property type="match status" value="1"/>
</dbReference>
<comment type="cofactor">
    <cofactor evidence="17">
        <name>FAD</name>
        <dbReference type="ChEBI" id="CHEBI:57692"/>
    </cofactor>
    <text evidence="17">Binds 1 FAD per subunit.</text>
</comment>
<evidence type="ECO:0000256" key="5">
    <source>
        <dbReference type="ARBA" id="ARBA00022617"/>
    </source>
</evidence>
<keyword evidence="11 17" id="KW-0560">Oxidoreductase</keyword>
<evidence type="ECO:0000259" key="19">
    <source>
        <dbReference type="PROSITE" id="PS51384"/>
    </source>
</evidence>
<keyword evidence="10 17" id="KW-0521">NADP</keyword>
<dbReference type="Gene3D" id="1.10.490.10">
    <property type="entry name" value="Globins"/>
    <property type="match status" value="1"/>
</dbReference>
<dbReference type="FunFam" id="3.40.50.80:FF:000010">
    <property type="entry name" value="Flavohemoprotein"/>
    <property type="match status" value="1"/>
</dbReference>
<dbReference type="GO" id="GO:0005344">
    <property type="term" value="F:oxygen carrier activity"/>
    <property type="evidence" value="ECO:0007669"/>
    <property type="project" value="UniProtKB-UniRule"/>
</dbReference>
<dbReference type="PRINTS" id="PR00410">
    <property type="entry name" value="PHEHYDRXLASE"/>
</dbReference>
<feature type="binding site" description="proximal binding residue" evidence="17">
    <location>
        <position position="85"/>
    </location>
    <ligand>
        <name>heme b</name>
        <dbReference type="ChEBI" id="CHEBI:60344"/>
    </ligand>
    <ligandPart>
        <name>Fe</name>
        <dbReference type="ChEBI" id="CHEBI:18248"/>
    </ligandPart>
</feature>
<keyword evidence="5 17" id="KW-0349">Heme</keyword>
<dbReference type="SUPFAM" id="SSF46458">
    <property type="entry name" value="Globin-like"/>
    <property type="match status" value="1"/>
</dbReference>
<evidence type="ECO:0000256" key="3">
    <source>
        <dbReference type="ARBA" id="ARBA00022448"/>
    </source>
</evidence>
<comment type="catalytic activity">
    <reaction evidence="15 17">
        <text>2 nitric oxide + NADH + 2 O2 = 2 nitrate + NAD(+) + H(+)</text>
        <dbReference type="Rhea" id="RHEA:19469"/>
        <dbReference type="ChEBI" id="CHEBI:15378"/>
        <dbReference type="ChEBI" id="CHEBI:15379"/>
        <dbReference type="ChEBI" id="CHEBI:16480"/>
        <dbReference type="ChEBI" id="CHEBI:17632"/>
        <dbReference type="ChEBI" id="CHEBI:57540"/>
        <dbReference type="ChEBI" id="CHEBI:57945"/>
        <dbReference type="EC" id="1.14.12.17"/>
    </reaction>
</comment>
<feature type="region of interest" description="Reductase" evidence="17">
    <location>
        <begin position="149"/>
        <end position="395"/>
    </location>
</feature>
<proteinExistence type="inferred from homology"/>
<dbReference type="PROSITE" id="PS01033">
    <property type="entry name" value="GLOBIN"/>
    <property type="match status" value="1"/>
</dbReference>
<feature type="binding site" evidence="17">
    <location>
        <position position="190"/>
    </location>
    <ligand>
        <name>FAD</name>
        <dbReference type="ChEBI" id="CHEBI:57692"/>
    </ligand>
</feature>
<dbReference type="NCBIfam" id="NF009805">
    <property type="entry name" value="PRK13289.1"/>
    <property type="match status" value="1"/>
</dbReference>
<dbReference type="PANTHER" id="PTHR43396">
    <property type="entry name" value="FLAVOHEMOPROTEIN"/>
    <property type="match status" value="1"/>
</dbReference>
<dbReference type="GO" id="GO:0046210">
    <property type="term" value="P:nitric oxide catabolic process"/>
    <property type="evidence" value="ECO:0007669"/>
    <property type="project" value="TreeGrafter"/>
</dbReference>
<evidence type="ECO:0000256" key="9">
    <source>
        <dbReference type="ARBA" id="ARBA00022827"/>
    </source>
</evidence>
<dbReference type="RefSeq" id="WP_060583705.1">
    <property type="nucleotide sequence ID" value="NZ_CP013067.1"/>
</dbReference>
<dbReference type="CDD" id="cd06184">
    <property type="entry name" value="flavohem_like_fad_nad_binding"/>
    <property type="match status" value="1"/>
</dbReference>
<protein>
    <recommendedName>
        <fullName evidence="17">Flavohemoprotein</fullName>
    </recommendedName>
    <alternativeName>
        <fullName evidence="17">Flavohemoglobin</fullName>
    </alternativeName>
    <alternativeName>
        <fullName evidence="17">Hemoglobin-like protein</fullName>
    </alternativeName>
    <alternativeName>
        <fullName evidence="17">Nitric oxide dioxygenase</fullName>
        <shortName evidence="17">NO oxygenase</shortName>
        <shortName evidence="17">NOD</shortName>
        <ecNumber evidence="17">1.14.12.17</ecNumber>
    </alternativeName>
</protein>
<dbReference type="PROSITE" id="PS51384">
    <property type="entry name" value="FAD_FR"/>
    <property type="match status" value="1"/>
</dbReference>
<dbReference type="InterPro" id="IPR008333">
    <property type="entry name" value="Cbr1-like_FAD-bd_dom"/>
</dbReference>
<dbReference type="FunFam" id="1.10.490.10:FF:000003">
    <property type="entry name" value="Flavohemoprotein"/>
    <property type="match status" value="1"/>
</dbReference>
<feature type="site" description="Involved in heme-bound ligand stabilization and O-O bond activation" evidence="17">
    <location>
        <position position="29"/>
    </location>
</feature>
<evidence type="ECO:0000256" key="13">
    <source>
        <dbReference type="ARBA" id="ARBA00023027"/>
    </source>
</evidence>
<dbReference type="InterPro" id="IPR017927">
    <property type="entry name" value="FAD-bd_FR_type"/>
</dbReference>
<keyword evidence="8 17" id="KW-0479">Metal-binding</keyword>
<evidence type="ECO:0000256" key="8">
    <source>
        <dbReference type="ARBA" id="ARBA00022723"/>
    </source>
</evidence>
<dbReference type="Gene3D" id="2.40.30.10">
    <property type="entry name" value="Translation factors"/>
    <property type="match status" value="1"/>
</dbReference>
<evidence type="ECO:0000256" key="7">
    <source>
        <dbReference type="ARBA" id="ARBA00022630"/>
    </source>
</evidence>
<dbReference type="PATRIC" id="fig|652.5.peg.370"/>
<keyword evidence="6 17" id="KW-0561">Oxygen transport</keyword>
<dbReference type="Pfam" id="PF00175">
    <property type="entry name" value="NAD_binding_1"/>
    <property type="match status" value="1"/>
</dbReference>
<dbReference type="AlphaFoldDB" id="A0A0S2SFV2"/>
<dbReference type="Proteomes" id="UP000058114">
    <property type="component" value="Chromosome"/>
</dbReference>
<feature type="site" description="Influences the redox potential of the prosthetic heme and FAD groups" evidence="17">
    <location>
        <position position="387"/>
    </location>
</feature>
<dbReference type="KEGG" id="asr:WL1483_1155"/>
<reference evidence="20 21" key="2">
    <citation type="journal article" date="2016" name="Genome Announc.">
        <title>Complete Genome Sequence of the Highly Virulent Aeromonas schubertii Strain WL1483, Isolated from Diseased Snakehead Fish (Channa argus) in China.</title>
        <authorList>
            <person name="Liu L."/>
            <person name="Li N."/>
            <person name="Zhang D."/>
            <person name="Fu X."/>
            <person name="Shi C."/>
            <person name="Lin Q."/>
            <person name="Hao G."/>
        </authorList>
    </citation>
    <scope>NUCLEOTIDE SEQUENCE [LARGE SCALE GENOMIC DNA]</scope>
    <source>
        <strain evidence="20 21">WL1483</strain>
    </source>
</reference>
<feature type="domain" description="FAD-binding FR-type" evidence="19">
    <location>
        <begin position="152"/>
        <end position="257"/>
    </location>
</feature>
<evidence type="ECO:0000256" key="1">
    <source>
        <dbReference type="ARBA" id="ARBA00006401"/>
    </source>
</evidence>
<dbReference type="InterPro" id="IPR023950">
    <property type="entry name" value="Hmp"/>
</dbReference>
<feature type="binding site" evidence="17">
    <location>
        <begin position="206"/>
        <end position="209"/>
    </location>
    <ligand>
        <name>FAD</name>
        <dbReference type="ChEBI" id="CHEBI:57692"/>
    </ligand>
</feature>
<evidence type="ECO:0000256" key="2">
    <source>
        <dbReference type="ARBA" id="ARBA00008414"/>
    </source>
</evidence>
<comment type="catalytic activity">
    <reaction evidence="16 17">
        <text>2 nitric oxide + NADPH + 2 O2 = 2 nitrate + NADP(+) + H(+)</text>
        <dbReference type="Rhea" id="RHEA:19465"/>
        <dbReference type="ChEBI" id="CHEBI:15378"/>
        <dbReference type="ChEBI" id="CHEBI:15379"/>
        <dbReference type="ChEBI" id="CHEBI:16480"/>
        <dbReference type="ChEBI" id="CHEBI:17632"/>
        <dbReference type="ChEBI" id="CHEBI:57783"/>
        <dbReference type="ChEBI" id="CHEBI:58349"/>
        <dbReference type="EC" id="1.14.12.17"/>
    </reaction>
</comment>